<feature type="transmembrane region" description="Helical" evidence="1">
    <location>
        <begin position="24"/>
        <end position="47"/>
    </location>
</feature>
<evidence type="ECO:0000256" key="1">
    <source>
        <dbReference type="SAM" id="Phobius"/>
    </source>
</evidence>
<reference evidence="2 3" key="1">
    <citation type="submission" date="2022-05" db="EMBL/GenBank/DDBJ databases">
        <title>Chromosome-level reference genomes for two strains of Caenorhabditis briggsae: an improved platform for comparative genomics.</title>
        <authorList>
            <person name="Stevens L."/>
            <person name="Andersen E.C."/>
        </authorList>
    </citation>
    <scope>NUCLEOTIDE SEQUENCE [LARGE SCALE GENOMIC DNA]</scope>
    <source>
        <strain evidence="2">QX1410_ONT</strain>
        <tissue evidence="2">Whole-organism</tissue>
    </source>
</reference>
<gene>
    <name evidence="2" type="ORF">L3Y34_011493</name>
</gene>
<dbReference type="Proteomes" id="UP000827892">
    <property type="component" value="Chromosome X"/>
</dbReference>
<evidence type="ECO:0000313" key="2">
    <source>
        <dbReference type="EMBL" id="ULT81555.1"/>
    </source>
</evidence>
<sequence length="99" mass="11339">MNVKMFPEESLRSSEHSIGYVGRRVYACALLLWFVAICLYTCIVLLYKSRLTISSEVDPESEMNLIDNPWLADTEIEKKGPIEIFECTPEPVLVNIINE</sequence>
<keyword evidence="1" id="KW-0812">Transmembrane</keyword>
<proteinExistence type="predicted"/>
<name>A0AAE9CV41_CAEBR</name>
<accession>A0AAE9CV41</accession>
<dbReference type="EMBL" id="CP090896">
    <property type="protein sequence ID" value="ULT81555.1"/>
    <property type="molecule type" value="Genomic_DNA"/>
</dbReference>
<evidence type="ECO:0000313" key="3">
    <source>
        <dbReference type="Proteomes" id="UP000827892"/>
    </source>
</evidence>
<organism evidence="2 3">
    <name type="scientific">Caenorhabditis briggsae</name>
    <dbReference type="NCBI Taxonomy" id="6238"/>
    <lineage>
        <taxon>Eukaryota</taxon>
        <taxon>Metazoa</taxon>
        <taxon>Ecdysozoa</taxon>
        <taxon>Nematoda</taxon>
        <taxon>Chromadorea</taxon>
        <taxon>Rhabditida</taxon>
        <taxon>Rhabditina</taxon>
        <taxon>Rhabditomorpha</taxon>
        <taxon>Rhabditoidea</taxon>
        <taxon>Rhabditidae</taxon>
        <taxon>Peloderinae</taxon>
        <taxon>Caenorhabditis</taxon>
    </lineage>
</organism>
<keyword evidence="1" id="KW-1133">Transmembrane helix</keyword>
<protein>
    <submittedName>
        <fullName evidence="2">Uncharacterized protein</fullName>
    </submittedName>
</protein>
<keyword evidence="1" id="KW-0472">Membrane</keyword>
<dbReference type="AlphaFoldDB" id="A0AAE9CV41"/>